<organism evidence="2 3">
    <name type="scientific">Arachis duranensis</name>
    <name type="common">Wild peanut</name>
    <dbReference type="NCBI Taxonomy" id="130453"/>
    <lineage>
        <taxon>Eukaryota</taxon>
        <taxon>Viridiplantae</taxon>
        <taxon>Streptophyta</taxon>
        <taxon>Embryophyta</taxon>
        <taxon>Tracheophyta</taxon>
        <taxon>Spermatophyta</taxon>
        <taxon>Magnoliopsida</taxon>
        <taxon>eudicotyledons</taxon>
        <taxon>Gunneridae</taxon>
        <taxon>Pentapetalae</taxon>
        <taxon>rosids</taxon>
        <taxon>fabids</taxon>
        <taxon>Fabales</taxon>
        <taxon>Fabaceae</taxon>
        <taxon>Papilionoideae</taxon>
        <taxon>50 kb inversion clade</taxon>
        <taxon>dalbergioids sensu lato</taxon>
        <taxon>Dalbergieae</taxon>
        <taxon>Pterocarpus clade</taxon>
        <taxon>Arachis</taxon>
    </lineage>
</organism>
<gene>
    <name evidence="3 4 5" type="primary">LOC107465708</name>
</gene>
<evidence type="ECO:0000313" key="2">
    <source>
        <dbReference type="Proteomes" id="UP000515211"/>
    </source>
</evidence>
<dbReference type="PANTHER" id="PTHR48258:SF12">
    <property type="entry name" value="TRANSPOSON PROTEIN, CACTA, EN_SPM SUB-CLASS"/>
    <property type="match status" value="1"/>
</dbReference>
<feature type="domain" description="DUF4216" evidence="1">
    <location>
        <begin position="93"/>
        <end position="169"/>
    </location>
</feature>
<evidence type="ECO:0000259" key="1">
    <source>
        <dbReference type="Pfam" id="PF13952"/>
    </source>
</evidence>
<dbReference type="InterPro" id="IPR025312">
    <property type="entry name" value="DUF4216"/>
</dbReference>
<dbReference type="RefSeq" id="XP_052109557.1">
    <property type="nucleotide sequence ID" value="XM_052253597.1"/>
</dbReference>
<name>A0A9C6T963_ARADU</name>
<dbReference type="RefSeq" id="XP_052109555.1">
    <property type="nucleotide sequence ID" value="XM_052253595.1"/>
</dbReference>
<evidence type="ECO:0000313" key="5">
    <source>
        <dbReference type="RefSeq" id="XP_052109558.1"/>
    </source>
</evidence>
<dbReference type="KEGG" id="adu:107465708"/>
<accession>A0A9C6T963</accession>
<evidence type="ECO:0000313" key="3">
    <source>
        <dbReference type="RefSeq" id="XP_052109555.1"/>
    </source>
</evidence>
<protein>
    <submittedName>
        <fullName evidence="3 4">Uncharacterized protein LOC107465708</fullName>
    </submittedName>
</protein>
<sequence>MKRETVLYQVPLGIIRHSKELQWFACGPNVQASRFTTYNMNEFKFRTLSREEGLKTQNNGVHVTSDTRSYASKRDSNVAVGSISYYGQLVDIIELNYSGQFTVILFRCIWANTTFGRGIKQDILCHTLVNFSNPMHTGDRKDDEPYILVSEARLVYYVDDDVNKEWSVVVHVKLRDLVDMGEENDHCELELSPQPSLTGLAECNVEGFLLIKEGDLEETTNDAFDTGEEAIDC</sequence>
<dbReference type="PANTHER" id="PTHR48258">
    <property type="entry name" value="DUF4218 DOMAIN-CONTAINING PROTEIN-RELATED"/>
    <property type="match status" value="1"/>
</dbReference>
<proteinExistence type="predicted"/>
<dbReference type="AlphaFoldDB" id="A0A9C6T963"/>
<keyword evidence="2" id="KW-1185">Reference proteome</keyword>
<dbReference type="GeneID" id="107465708"/>
<dbReference type="Proteomes" id="UP000515211">
    <property type="component" value="Chromosome 9"/>
</dbReference>
<dbReference type="Pfam" id="PF13952">
    <property type="entry name" value="DUF4216"/>
    <property type="match status" value="1"/>
</dbReference>
<dbReference type="RefSeq" id="XP_052109558.1">
    <property type="nucleotide sequence ID" value="XM_052253598.1"/>
</dbReference>
<reference evidence="2" key="1">
    <citation type="journal article" date="2016" name="Nat. Genet.">
        <title>The genome sequences of Arachis duranensis and Arachis ipaensis, the diploid ancestors of cultivated peanut.</title>
        <authorList>
            <person name="Bertioli D.J."/>
            <person name="Cannon S.B."/>
            <person name="Froenicke L."/>
            <person name="Huang G."/>
            <person name="Farmer A.D."/>
            <person name="Cannon E.K."/>
            <person name="Liu X."/>
            <person name="Gao D."/>
            <person name="Clevenger J."/>
            <person name="Dash S."/>
            <person name="Ren L."/>
            <person name="Moretzsohn M.C."/>
            <person name="Shirasawa K."/>
            <person name="Huang W."/>
            <person name="Vidigal B."/>
            <person name="Abernathy B."/>
            <person name="Chu Y."/>
            <person name="Niederhuth C.E."/>
            <person name="Umale P."/>
            <person name="Araujo A.C."/>
            <person name="Kozik A."/>
            <person name="Kim K.D."/>
            <person name="Burow M.D."/>
            <person name="Varshney R.K."/>
            <person name="Wang X."/>
            <person name="Zhang X."/>
            <person name="Barkley N."/>
            <person name="Guimaraes P.M."/>
            <person name="Isobe S."/>
            <person name="Guo B."/>
            <person name="Liao B."/>
            <person name="Stalker H.T."/>
            <person name="Schmitz R.J."/>
            <person name="Scheffler B.E."/>
            <person name="Leal-Bertioli S.C."/>
            <person name="Xun X."/>
            <person name="Jackson S.A."/>
            <person name="Michelmore R."/>
            <person name="Ozias-Akins P."/>
        </authorList>
    </citation>
    <scope>NUCLEOTIDE SEQUENCE [LARGE SCALE GENOMIC DNA]</scope>
    <source>
        <strain evidence="2">cv. V14167</strain>
    </source>
</reference>
<reference evidence="3 4" key="2">
    <citation type="submission" date="2025-04" db="UniProtKB">
        <authorList>
            <consortium name="RefSeq"/>
        </authorList>
    </citation>
    <scope>IDENTIFICATION</scope>
    <source>
        <tissue evidence="3 4">Whole plant</tissue>
    </source>
</reference>
<evidence type="ECO:0000313" key="4">
    <source>
        <dbReference type="RefSeq" id="XP_052109557.1"/>
    </source>
</evidence>